<dbReference type="Proteomes" id="UP001060215">
    <property type="component" value="Chromosome 6"/>
</dbReference>
<sequence length="177" mass="19600">MVIVLVVGDSAVMKGELVGIEDKERTYDSMAIYMAFQSSQLEVLGLTTIFGNVTTKDATRNALLLDSVRLIQVFLYVAEGTLEPLKDDAVKNLVTKLHSAKVKLDLRRDILISLLYTLVILYTSISPGNDVVDEVKTLVKLQAISFYCCHLHNLAFLINTHLLLLNSPPSPLFFAST</sequence>
<protein>
    <submittedName>
        <fullName evidence="1">Uridine nucleosidase 1</fullName>
    </submittedName>
</protein>
<keyword evidence="2" id="KW-1185">Reference proteome</keyword>
<proteinExistence type="predicted"/>
<dbReference type="EMBL" id="CM045763">
    <property type="protein sequence ID" value="KAI8024369.1"/>
    <property type="molecule type" value="Genomic_DNA"/>
</dbReference>
<comment type="caution">
    <text evidence="1">The sequence shown here is derived from an EMBL/GenBank/DDBJ whole genome shotgun (WGS) entry which is preliminary data.</text>
</comment>
<gene>
    <name evidence="1" type="ORF">LOK49_LG03G00966</name>
</gene>
<name>A0ACC0IIP4_9ERIC</name>
<accession>A0ACC0IIP4</accession>
<reference evidence="1 2" key="1">
    <citation type="journal article" date="2022" name="Plant J.">
        <title>Chromosome-level genome of Camellia lanceoleosa provides a valuable resource for understanding genome evolution and self-incompatibility.</title>
        <authorList>
            <person name="Gong W."/>
            <person name="Xiao S."/>
            <person name="Wang L."/>
            <person name="Liao Z."/>
            <person name="Chang Y."/>
            <person name="Mo W."/>
            <person name="Hu G."/>
            <person name="Li W."/>
            <person name="Zhao G."/>
            <person name="Zhu H."/>
            <person name="Hu X."/>
            <person name="Ji K."/>
            <person name="Xiang X."/>
            <person name="Song Q."/>
            <person name="Yuan D."/>
            <person name="Jin S."/>
            <person name="Zhang L."/>
        </authorList>
    </citation>
    <scope>NUCLEOTIDE SEQUENCE [LARGE SCALE GENOMIC DNA]</scope>
    <source>
        <strain evidence="1">SQ_2022a</strain>
    </source>
</reference>
<organism evidence="1 2">
    <name type="scientific">Camellia lanceoleosa</name>
    <dbReference type="NCBI Taxonomy" id="1840588"/>
    <lineage>
        <taxon>Eukaryota</taxon>
        <taxon>Viridiplantae</taxon>
        <taxon>Streptophyta</taxon>
        <taxon>Embryophyta</taxon>
        <taxon>Tracheophyta</taxon>
        <taxon>Spermatophyta</taxon>
        <taxon>Magnoliopsida</taxon>
        <taxon>eudicotyledons</taxon>
        <taxon>Gunneridae</taxon>
        <taxon>Pentapetalae</taxon>
        <taxon>asterids</taxon>
        <taxon>Ericales</taxon>
        <taxon>Theaceae</taxon>
        <taxon>Camellia</taxon>
    </lineage>
</organism>
<evidence type="ECO:0000313" key="1">
    <source>
        <dbReference type="EMBL" id="KAI8024369.1"/>
    </source>
</evidence>
<evidence type="ECO:0000313" key="2">
    <source>
        <dbReference type="Proteomes" id="UP001060215"/>
    </source>
</evidence>